<dbReference type="Proteomes" id="UP001144280">
    <property type="component" value="Unassembled WGS sequence"/>
</dbReference>
<reference evidence="1" key="1">
    <citation type="submission" date="2022-12" db="EMBL/GenBank/DDBJ databases">
        <title>New Phytohabitans aurantiacus sp. RD004123 nov., an actinomycete isolated from soil.</title>
        <authorList>
            <person name="Triningsih D.W."/>
            <person name="Harunari E."/>
            <person name="Igarashi Y."/>
        </authorList>
    </citation>
    <scope>NUCLEOTIDE SEQUENCE</scope>
    <source>
        <strain evidence="1">RD004123</strain>
    </source>
</reference>
<accession>A0ABQ5QWT1</accession>
<keyword evidence="2" id="KW-1185">Reference proteome</keyword>
<evidence type="ECO:0000313" key="2">
    <source>
        <dbReference type="Proteomes" id="UP001144280"/>
    </source>
</evidence>
<dbReference type="EMBL" id="BSDI01000016">
    <property type="protein sequence ID" value="GLH98356.1"/>
    <property type="molecule type" value="Genomic_DNA"/>
</dbReference>
<protein>
    <submittedName>
        <fullName evidence="1">Uncharacterized protein</fullName>
    </submittedName>
</protein>
<comment type="caution">
    <text evidence="1">The sequence shown here is derived from an EMBL/GenBank/DDBJ whole genome shotgun (WGS) entry which is preliminary data.</text>
</comment>
<sequence>MRRLMCVKRTTVTLDGEAERVVEESGAETALRRLLEEWVMAHGESVDVLRSEGGRIRTLLQVAGEALHERALDIGYTRMAEWYVDTDPPRRAARDRWVGKEAERWAVEDAVR</sequence>
<gene>
    <name evidence="1" type="ORF">Pa4123_36310</name>
</gene>
<proteinExistence type="predicted"/>
<organism evidence="1 2">
    <name type="scientific">Phytohabitans aurantiacus</name>
    <dbReference type="NCBI Taxonomy" id="3016789"/>
    <lineage>
        <taxon>Bacteria</taxon>
        <taxon>Bacillati</taxon>
        <taxon>Actinomycetota</taxon>
        <taxon>Actinomycetes</taxon>
        <taxon>Micromonosporales</taxon>
        <taxon>Micromonosporaceae</taxon>
    </lineage>
</organism>
<name>A0ABQ5QWT1_9ACTN</name>
<evidence type="ECO:0000313" key="1">
    <source>
        <dbReference type="EMBL" id="GLH98356.1"/>
    </source>
</evidence>